<comment type="caution">
    <text evidence="1">The sequence shown here is derived from an EMBL/GenBank/DDBJ whole genome shotgun (WGS) entry which is preliminary data.</text>
</comment>
<evidence type="ECO:0000313" key="1">
    <source>
        <dbReference type="EMBL" id="GAA3978982.1"/>
    </source>
</evidence>
<protein>
    <submittedName>
        <fullName evidence="1">Esterase family protein</fullName>
    </submittedName>
</protein>
<dbReference type="Proteomes" id="UP001500742">
    <property type="component" value="Unassembled WGS sequence"/>
</dbReference>
<dbReference type="InterPro" id="IPR029058">
    <property type="entry name" value="AB_hydrolase_fold"/>
</dbReference>
<keyword evidence="2" id="KW-1185">Reference proteome</keyword>
<sequence>MEISQQNANPIMNRTYHKWFSANLHRNMEMLVFGHAGRAVLFFPTRMARFYDYENWGIVDALKDKLENGELQLFCVDSIDSESFYNHWVHPVTRIERHLQYEQYILTEVLPVMQTENKGEYFEVAGCSMGAYHAINLAMKHPTLFKKVISMSGRYDLTQQIEDFKDLFDGYRDENIYFNMPLQFMANMEDESVLNTIKKMEIIMAVGETDPFITSNRNFSHLLSAKGIAHQLYIWDNYAHRPRYWKQMVHLYL</sequence>
<dbReference type="InterPro" id="IPR000801">
    <property type="entry name" value="Esterase-like"/>
</dbReference>
<dbReference type="PANTHER" id="PTHR48098">
    <property type="entry name" value="ENTEROCHELIN ESTERASE-RELATED"/>
    <property type="match status" value="1"/>
</dbReference>
<accession>A0ABP7Q9Z2</accession>
<dbReference type="PANTHER" id="PTHR48098:SF3">
    <property type="entry name" value="IRON(III) ENTEROBACTIN ESTERASE"/>
    <property type="match status" value="1"/>
</dbReference>
<name>A0ABP7Q9Z2_9SPHI</name>
<dbReference type="SUPFAM" id="SSF53474">
    <property type="entry name" value="alpha/beta-Hydrolases"/>
    <property type="match status" value="1"/>
</dbReference>
<evidence type="ECO:0000313" key="2">
    <source>
        <dbReference type="Proteomes" id="UP001500742"/>
    </source>
</evidence>
<proteinExistence type="predicted"/>
<reference evidence="2" key="1">
    <citation type="journal article" date="2019" name="Int. J. Syst. Evol. Microbiol.">
        <title>The Global Catalogue of Microorganisms (GCM) 10K type strain sequencing project: providing services to taxonomists for standard genome sequencing and annotation.</title>
        <authorList>
            <consortium name="The Broad Institute Genomics Platform"/>
            <consortium name="The Broad Institute Genome Sequencing Center for Infectious Disease"/>
            <person name="Wu L."/>
            <person name="Ma J."/>
        </authorList>
    </citation>
    <scope>NUCLEOTIDE SEQUENCE [LARGE SCALE GENOMIC DNA]</scope>
    <source>
        <strain evidence="2">JCM 16601</strain>
    </source>
</reference>
<dbReference type="Gene3D" id="3.40.50.1820">
    <property type="entry name" value="alpha/beta hydrolase"/>
    <property type="match status" value="1"/>
</dbReference>
<dbReference type="EMBL" id="BAAAZC010000025">
    <property type="protein sequence ID" value="GAA3978982.1"/>
    <property type="molecule type" value="Genomic_DNA"/>
</dbReference>
<dbReference type="Pfam" id="PF00756">
    <property type="entry name" value="Esterase"/>
    <property type="match status" value="1"/>
</dbReference>
<gene>
    <name evidence="1" type="ORF">GCM10022210_32480</name>
</gene>
<organism evidence="1 2">
    <name type="scientific">Mucilaginibacter dorajii</name>
    <dbReference type="NCBI Taxonomy" id="692994"/>
    <lineage>
        <taxon>Bacteria</taxon>
        <taxon>Pseudomonadati</taxon>
        <taxon>Bacteroidota</taxon>
        <taxon>Sphingobacteriia</taxon>
        <taxon>Sphingobacteriales</taxon>
        <taxon>Sphingobacteriaceae</taxon>
        <taxon>Mucilaginibacter</taxon>
    </lineage>
</organism>
<dbReference type="InterPro" id="IPR050583">
    <property type="entry name" value="Mycobacterial_A85_antigen"/>
</dbReference>